<feature type="region of interest" description="Disordered" evidence="8">
    <location>
        <begin position="633"/>
        <end position="656"/>
    </location>
</feature>
<feature type="compositionally biased region" description="Polar residues" evidence="8">
    <location>
        <begin position="234"/>
        <end position="253"/>
    </location>
</feature>
<dbReference type="InterPro" id="IPR008921">
    <property type="entry name" value="DNA_pol3_clamp-load_cplx_C"/>
</dbReference>
<dbReference type="Gene3D" id="3.40.50.300">
    <property type="entry name" value="P-loop containing nucleotide triphosphate hydrolases"/>
    <property type="match status" value="1"/>
</dbReference>
<dbReference type="PANTHER" id="PTHR11669">
    <property type="entry name" value="REPLICATION FACTOR C / DNA POLYMERASE III GAMMA-TAU SUBUNIT"/>
    <property type="match status" value="1"/>
</dbReference>
<dbReference type="EMBL" id="JAMRDG010000001">
    <property type="protein sequence ID" value="KAJ3703976.1"/>
    <property type="molecule type" value="Genomic_DNA"/>
</dbReference>
<dbReference type="SUPFAM" id="SSF48019">
    <property type="entry name" value="post-AAA+ oligomerization domain-like"/>
    <property type="match status" value="1"/>
</dbReference>
<dbReference type="InterPro" id="IPR003593">
    <property type="entry name" value="AAA+_ATPase"/>
</dbReference>
<evidence type="ECO:0000256" key="1">
    <source>
        <dbReference type="ARBA" id="ARBA00002386"/>
    </source>
</evidence>
<keyword evidence="6" id="KW-0067">ATP-binding</keyword>
<dbReference type="Pfam" id="PF13177">
    <property type="entry name" value="DNA_pol3_delta2"/>
    <property type="match status" value="1"/>
</dbReference>
<reference evidence="10 11" key="1">
    <citation type="journal article" date="2022" name="Cell">
        <title>Repeat-based holocentromeres influence genome architecture and karyotype evolution.</title>
        <authorList>
            <person name="Hofstatter P.G."/>
            <person name="Thangavel G."/>
            <person name="Lux T."/>
            <person name="Neumann P."/>
            <person name="Vondrak T."/>
            <person name="Novak P."/>
            <person name="Zhang M."/>
            <person name="Costa L."/>
            <person name="Castellani M."/>
            <person name="Scott A."/>
            <person name="Toegelov H."/>
            <person name="Fuchs J."/>
            <person name="Mata-Sucre Y."/>
            <person name="Dias Y."/>
            <person name="Vanzela A.L.L."/>
            <person name="Huettel B."/>
            <person name="Almeida C.C.S."/>
            <person name="Simkova H."/>
            <person name="Souza G."/>
            <person name="Pedrosa-Harand A."/>
            <person name="Macas J."/>
            <person name="Mayer K.F.X."/>
            <person name="Houben A."/>
            <person name="Marques A."/>
        </authorList>
    </citation>
    <scope>NUCLEOTIDE SEQUENCE [LARGE SCALE GENOMIC DNA]</scope>
    <source>
        <strain evidence="10">RhyTen1mFocal</strain>
    </source>
</reference>
<dbReference type="GO" id="GO:0003677">
    <property type="term" value="F:DNA binding"/>
    <property type="evidence" value="ECO:0007669"/>
    <property type="project" value="InterPro"/>
</dbReference>
<proteinExistence type="inferred from homology"/>
<evidence type="ECO:0000313" key="11">
    <source>
        <dbReference type="Proteomes" id="UP001210211"/>
    </source>
</evidence>
<feature type="compositionally biased region" description="Polar residues" evidence="8">
    <location>
        <begin position="647"/>
        <end position="656"/>
    </location>
</feature>
<dbReference type="GO" id="GO:0006261">
    <property type="term" value="P:DNA-templated DNA replication"/>
    <property type="evidence" value="ECO:0007669"/>
    <property type="project" value="TreeGrafter"/>
</dbReference>
<dbReference type="GO" id="GO:0006281">
    <property type="term" value="P:DNA repair"/>
    <property type="evidence" value="ECO:0007669"/>
    <property type="project" value="TreeGrafter"/>
</dbReference>
<evidence type="ECO:0000256" key="6">
    <source>
        <dbReference type="ARBA" id="ARBA00022840"/>
    </source>
</evidence>
<keyword evidence="4" id="KW-0547">Nucleotide-binding</keyword>
<name>A0AAD6EWS7_9POAL</name>
<dbReference type="SUPFAM" id="SSF52540">
    <property type="entry name" value="P-loop containing nucleoside triphosphate hydrolases"/>
    <property type="match status" value="1"/>
</dbReference>
<sequence>MARSTKRNKISGTRENHIESHVHLTNSIHMHRHSPLRVSSEHETLIRDLIALQRSRSLQDPSTSPRSVSELDVSSKKSRKSTQELKTLLQQLEEMPKRRQRYKGAKRDRRSVNVRRPRAMVGISEKSHKSQVVGEGKKVELDANRDTKNMCGIPWNWSRIHHRGKSFIEKSLSCGLADARVRDADGSSQHFQAGGSNLDRSSFRINTETESDSETKSESESESLPLLVEESGSDSYSDIPSDSRSGKSNYRQSRSLTQKYMPKTFKDIVGQSLVTQALTNAVARKKIGLVYLFYGPHGTGKTSCARVFAKALNCQSVEQPKPCDMCNSCISHNLGKNRHIIELGPVDNSTKLEKLFDTLNYNLNKYHVLIIDECNNLPPDMWGMITKAIDKERNNVVFILISAGLDLPHMVLSRCQKFFFPKLKELEIVNALQWVSSSEGLEVDRDALKLIASRSDGSLRDAEMTLEQLSLLGQRISVSLVQELVGMISDDKLVDLLDLALAADTINTVKKLRQIIETGVEPLALMSQLATVITDILSGNYALTLGRCRKFFKRPNLSKDDMEKLRQALRILSEAEKQLRVTTNKVTWLTAALLQLAPDQNYMLPTSSGGTPSNNHTPIHESLHERVMQGNINHDNALPPRRGNYENAPSTSNYGARSRLDNSQIWQEVLDNIQSNSLRRFLIQEAKLNSVTLGEAPTVQLTFSSNANKSKAEKFRGQILNAFEATLSCGVILEIRYESKKEIENPDNGMTLRRSLTSHSRPFYSRHENENFVRVIGPHILTEGEIIRTGPIGLGKGKRNKSFVGGVSSGFQHHLAPLSEGWEMGTRTIDASIAEKLERENLRLEPSSRSLLCWRATKASRKKISGQLSKLRIRTRRPHAFIKCGMFGRCLKARTPR</sequence>
<dbReference type="InterPro" id="IPR054506">
    <property type="entry name" value="DnaA_N-like_STI"/>
</dbReference>
<dbReference type="GO" id="GO:0005524">
    <property type="term" value="F:ATP binding"/>
    <property type="evidence" value="ECO:0007669"/>
    <property type="project" value="UniProtKB-KW"/>
</dbReference>
<keyword evidence="7" id="KW-0175">Coiled coil</keyword>
<dbReference type="Gene3D" id="1.10.8.60">
    <property type="match status" value="1"/>
</dbReference>
<organism evidence="10 11">
    <name type="scientific">Rhynchospora tenuis</name>
    <dbReference type="NCBI Taxonomy" id="198213"/>
    <lineage>
        <taxon>Eukaryota</taxon>
        <taxon>Viridiplantae</taxon>
        <taxon>Streptophyta</taxon>
        <taxon>Embryophyta</taxon>
        <taxon>Tracheophyta</taxon>
        <taxon>Spermatophyta</taxon>
        <taxon>Magnoliopsida</taxon>
        <taxon>Liliopsida</taxon>
        <taxon>Poales</taxon>
        <taxon>Cyperaceae</taxon>
        <taxon>Cyperoideae</taxon>
        <taxon>Rhynchosporeae</taxon>
        <taxon>Rhynchospora</taxon>
    </lineage>
</organism>
<dbReference type="NCBIfam" id="TIGR02397">
    <property type="entry name" value="dnaX_nterm"/>
    <property type="match status" value="1"/>
</dbReference>
<feature type="region of interest" description="Disordered" evidence="8">
    <location>
        <begin position="56"/>
        <end position="85"/>
    </location>
</feature>
<evidence type="ECO:0000256" key="3">
    <source>
        <dbReference type="ARBA" id="ARBA00022723"/>
    </source>
</evidence>
<dbReference type="InterPro" id="IPR045085">
    <property type="entry name" value="HLD_clamp_pol_III_gamma_tau"/>
</dbReference>
<dbReference type="FunFam" id="1.10.8.60:FF:000013">
    <property type="entry name" value="DNA polymerase III subunit gamma/tau"/>
    <property type="match status" value="1"/>
</dbReference>
<dbReference type="InterPro" id="IPR050238">
    <property type="entry name" value="DNA_Rep/Repair_Clamp_Loader"/>
</dbReference>
<evidence type="ECO:0000313" key="10">
    <source>
        <dbReference type="EMBL" id="KAJ3703976.1"/>
    </source>
</evidence>
<comment type="caution">
    <text evidence="10">The sequence shown here is derived from an EMBL/GenBank/DDBJ whole genome shotgun (WGS) entry which is preliminary data.</text>
</comment>
<keyword evidence="5" id="KW-0862">Zinc</keyword>
<dbReference type="Pfam" id="PF22608">
    <property type="entry name" value="DNAX_ATPase_lid"/>
    <property type="match status" value="1"/>
</dbReference>
<evidence type="ECO:0000259" key="9">
    <source>
        <dbReference type="SMART" id="SM00382"/>
    </source>
</evidence>
<dbReference type="GO" id="GO:0003887">
    <property type="term" value="F:DNA-directed DNA polymerase activity"/>
    <property type="evidence" value="ECO:0007669"/>
    <property type="project" value="InterPro"/>
</dbReference>
<dbReference type="CDD" id="cd18137">
    <property type="entry name" value="HLD_clamp_pol_III_gamma_tau"/>
    <property type="match status" value="1"/>
</dbReference>
<protein>
    <recommendedName>
        <fullName evidence="9">AAA+ ATPase domain-containing protein</fullName>
    </recommendedName>
</protein>
<comment type="similarity">
    <text evidence="2">Belongs to the DnaX/STICHEL family.</text>
</comment>
<dbReference type="GO" id="GO:0009360">
    <property type="term" value="C:DNA polymerase III complex"/>
    <property type="evidence" value="ECO:0007669"/>
    <property type="project" value="InterPro"/>
</dbReference>
<gene>
    <name evidence="10" type="ORF">LUZ61_007681</name>
</gene>
<dbReference type="SMART" id="SM00382">
    <property type="entry name" value="AAA"/>
    <property type="match status" value="1"/>
</dbReference>
<dbReference type="InterPro" id="IPR012763">
    <property type="entry name" value="DNA_pol_III_sug/sutau_N"/>
</dbReference>
<dbReference type="InterPro" id="IPR027417">
    <property type="entry name" value="P-loop_NTPase"/>
</dbReference>
<evidence type="ECO:0000256" key="7">
    <source>
        <dbReference type="ARBA" id="ARBA00023054"/>
    </source>
</evidence>
<dbReference type="Proteomes" id="UP001210211">
    <property type="component" value="Unassembled WGS sequence"/>
</dbReference>
<keyword evidence="3" id="KW-0479">Metal-binding</keyword>
<dbReference type="Pfam" id="PF23007">
    <property type="entry name" value="DnaA_N-like_STI"/>
    <property type="match status" value="1"/>
</dbReference>
<evidence type="ECO:0000256" key="4">
    <source>
        <dbReference type="ARBA" id="ARBA00022741"/>
    </source>
</evidence>
<dbReference type="AlphaFoldDB" id="A0AAD6EWS7"/>
<feature type="compositionally biased region" description="Polar residues" evidence="8">
    <location>
        <begin position="56"/>
        <end position="67"/>
    </location>
</feature>
<comment type="function">
    <text evidence="1">May be involved in DNA replication and thus regulate cell proliferation.</text>
</comment>
<evidence type="ECO:0000256" key="8">
    <source>
        <dbReference type="SAM" id="MobiDB-lite"/>
    </source>
</evidence>
<dbReference type="GO" id="GO:0005663">
    <property type="term" value="C:DNA replication factor C complex"/>
    <property type="evidence" value="ECO:0007669"/>
    <property type="project" value="TreeGrafter"/>
</dbReference>
<keyword evidence="11" id="KW-1185">Reference proteome</keyword>
<dbReference type="PANTHER" id="PTHR11669:SF46">
    <property type="entry name" value="PROTEIN STICHEL-LIKE 3"/>
    <property type="match status" value="1"/>
</dbReference>
<evidence type="ECO:0000256" key="5">
    <source>
        <dbReference type="ARBA" id="ARBA00022833"/>
    </source>
</evidence>
<dbReference type="GO" id="GO:0003689">
    <property type="term" value="F:DNA clamp loader activity"/>
    <property type="evidence" value="ECO:0007669"/>
    <property type="project" value="TreeGrafter"/>
</dbReference>
<dbReference type="CDD" id="cd00009">
    <property type="entry name" value="AAA"/>
    <property type="match status" value="1"/>
</dbReference>
<accession>A0AAD6EWS7</accession>
<evidence type="ECO:0000256" key="2">
    <source>
        <dbReference type="ARBA" id="ARBA00006360"/>
    </source>
</evidence>
<feature type="domain" description="AAA+ ATPase" evidence="9">
    <location>
        <begin position="287"/>
        <end position="424"/>
    </location>
</feature>
<feature type="region of interest" description="Disordered" evidence="8">
    <location>
        <begin position="185"/>
        <end position="253"/>
    </location>
</feature>
<feature type="compositionally biased region" description="Polar residues" evidence="8">
    <location>
        <begin position="186"/>
        <end position="206"/>
    </location>
</feature>
<dbReference type="GO" id="GO:0046872">
    <property type="term" value="F:metal ion binding"/>
    <property type="evidence" value="ECO:0007669"/>
    <property type="project" value="UniProtKB-KW"/>
</dbReference>